<evidence type="ECO:0000256" key="1">
    <source>
        <dbReference type="SAM" id="SignalP"/>
    </source>
</evidence>
<feature type="non-terminal residue" evidence="2">
    <location>
        <position position="200"/>
    </location>
</feature>
<reference evidence="2" key="1">
    <citation type="submission" date="2022-03" db="EMBL/GenBank/DDBJ databases">
        <authorList>
            <person name="Martin H S."/>
        </authorList>
    </citation>
    <scope>NUCLEOTIDE SEQUENCE</scope>
</reference>
<protein>
    <submittedName>
        <fullName evidence="2">Uncharacterized protein</fullName>
    </submittedName>
</protein>
<name>A0ABN8I088_9NEOP</name>
<dbReference type="EMBL" id="OW152826">
    <property type="protein sequence ID" value="CAH2042315.1"/>
    <property type="molecule type" value="Genomic_DNA"/>
</dbReference>
<evidence type="ECO:0000313" key="2">
    <source>
        <dbReference type="EMBL" id="CAH2042315.1"/>
    </source>
</evidence>
<dbReference type="Proteomes" id="UP000837857">
    <property type="component" value="Chromosome 14"/>
</dbReference>
<accession>A0ABN8I088</accession>
<gene>
    <name evidence="2" type="ORF">IPOD504_LOCUS3732</name>
</gene>
<organism evidence="2 3">
    <name type="scientific">Iphiclides podalirius</name>
    <name type="common">scarce swallowtail</name>
    <dbReference type="NCBI Taxonomy" id="110791"/>
    <lineage>
        <taxon>Eukaryota</taxon>
        <taxon>Metazoa</taxon>
        <taxon>Ecdysozoa</taxon>
        <taxon>Arthropoda</taxon>
        <taxon>Hexapoda</taxon>
        <taxon>Insecta</taxon>
        <taxon>Pterygota</taxon>
        <taxon>Neoptera</taxon>
        <taxon>Endopterygota</taxon>
        <taxon>Lepidoptera</taxon>
        <taxon>Glossata</taxon>
        <taxon>Ditrysia</taxon>
        <taxon>Papilionoidea</taxon>
        <taxon>Papilionidae</taxon>
        <taxon>Papilioninae</taxon>
        <taxon>Iphiclides</taxon>
    </lineage>
</organism>
<feature type="signal peptide" evidence="1">
    <location>
        <begin position="1"/>
        <end position="26"/>
    </location>
</feature>
<feature type="chain" id="PRO_5047041923" evidence="1">
    <location>
        <begin position="27"/>
        <end position="200"/>
    </location>
</feature>
<dbReference type="PROSITE" id="PS51257">
    <property type="entry name" value="PROKAR_LIPOPROTEIN"/>
    <property type="match status" value="1"/>
</dbReference>
<sequence>MNRLRTQTIVWGHGVIALACTMLPDASNPANPRSSVATKRILNSIDGAANCFAGCTQISPPPPTRQPRRALSGVRSAHHRATTQQPLTNSKARVRVQICGRARYAGNLVGYSSVLHSLTSPDKAISEQKPGIPKSQCRRGLPLICAFAPSRPYAALRRYYYEAYCLNDISQRQGRAGNTSPSLNRLKSWINNYEFEKIRS</sequence>
<keyword evidence="3" id="KW-1185">Reference proteome</keyword>
<keyword evidence="1" id="KW-0732">Signal</keyword>
<evidence type="ECO:0000313" key="3">
    <source>
        <dbReference type="Proteomes" id="UP000837857"/>
    </source>
</evidence>
<proteinExistence type="predicted"/>